<evidence type="ECO:0000313" key="2">
    <source>
        <dbReference type="EMBL" id="GFT56704.1"/>
    </source>
</evidence>
<organism evidence="2 3">
    <name type="scientific">Nephila pilipes</name>
    <name type="common">Giant wood spider</name>
    <name type="synonym">Nephila maculata</name>
    <dbReference type="NCBI Taxonomy" id="299642"/>
    <lineage>
        <taxon>Eukaryota</taxon>
        <taxon>Metazoa</taxon>
        <taxon>Ecdysozoa</taxon>
        <taxon>Arthropoda</taxon>
        <taxon>Chelicerata</taxon>
        <taxon>Arachnida</taxon>
        <taxon>Araneae</taxon>
        <taxon>Araneomorphae</taxon>
        <taxon>Entelegynae</taxon>
        <taxon>Araneoidea</taxon>
        <taxon>Nephilidae</taxon>
        <taxon>Nephila</taxon>
    </lineage>
</organism>
<dbReference type="Proteomes" id="UP000887013">
    <property type="component" value="Unassembled WGS sequence"/>
</dbReference>
<feature type="compositionally biased region" description="Basic residues" evidence="1">
    <location>
        <begin position="1"/>
        <end position="13"/>
    </location>
</feature>
<gene>
    <name evidence="2" type="ORF">NPIL_397371</name>
</gene>
<dbReference type="EMBL" id="BMAW01018085">
    <property type="protein sequence ID" value="GFT56704.1"/>
    <property type="molecule type" value="Genomic_DNA"/>
</dbReference>
<feature type="region of interest" description="Disordered" evidence="1">
    <location>
        <begin position="1"/>
        <end position="57"/>
    </location>
</feature>
<comment type="caution">
    <text evidence="2">The sequence shown here is derived from an EMBL/GenBank/DDBJ whole genome shotgun (WGS) entry which is preliminary data.</text>
</comment>
<feature type="compositionally biased region" description="Basic and acidic residues" evidence="1">
    <location>
        <begin position="48"/>
        <end position="57"/>
    </location>
</feature>
<reference evidence="2" key="1">
    <citation type="submission" date="2020-08" db="EMBL/GenBank/DDBJ databases">
        <title>Multicomponent nature underlies the extraordinary mechanical properties of spider dragline silk.</title>
        <authorList>
            <person name="Kono N."/>
            <person name="Nakamura H."/>
            <person name="Mori M."/>
            <person name="Yoshida Y."/>
            <person name="Ohtoshi R."/>
            <person name="Malay A.D."/>
            <person name="Moran D.A.P."/>
            <person name="Tomita M."/>
            <person name="Numata K."/>
            <person name="Arakawa K."/>
        </authorList>
    </citation>
    <scope>NUCLEOTIDE SEQUENCE</scope>
</reference>
<dbReference type="AlphaFoldDB" id="A0A8X6PA09"/>
<protein>
    <submittedName>
        <fullName evidence="2">Uncharacterized protein</fullName>
    </submittedName>
</protein>
<accession>A0A8X6PA09</accession>
<sequence>MNRKRRNGFKGHNNHGQGGRNARGFKGHNNHGQGGRNARGFNRLRRKQPGEKLQKAEYDLSQMDQIKKDFYNEHPNVSDQNEVYIVSKLYPIFV</sequence>
<proteinExistence type="predicted"/>
<evidence type="ECO:0000313" key="3">
    <source>
        <dbReference type="Proteomes" id="UP000887013"/>
    </source>
</evidence>
<evidence type="ECO:0000256" key="1">
    <source>
        <dbReference type="SAM" id="MobiDB-lite"/>
    </source>
</evidence>
<name>A0A8X6PA09_NEPPI</name>
<keyword evidence="3" id="KW-1185">Reference proteome</keyword>